<dbReference type="Proteomes" id="UP000194003">
    <property type="component" value="Unassembled WGS sequence"/>
</dbReference>
<keyword evidence="4" id="KW-0472">Membrane</keyword>
<dbReference type="InterPro" id="IPR025991">
    <property type="entry name" value="Chemoreceptor_zinc-bind_dom"/>
</dbReference>
<dbReference type="PROSITE" id="PS50111">
    <property type="entry name" value="CHEMOTAXIS_TRANSDUC_2"/>
    <property type="match status" value="1"/>
</dbReference>
<evidence type="ECO:0000256" key="1">
    <source>
        <dbReference type="ARBA" id="ARBA00023224"/>
    </source>
</evidence>
<dbReference type="EMBL" id="LVJN01000015">
    <property type="protein sequence ID" value="OSM07007.1"/>
    <property type="molecule type" value="Genomic_DNA"/>
</dbReference>
<dbReference type="RefSeq" id="WP_085440892.1">
    <property type="nucleotide sequence ID" value="NZ_LVJN01000015.1"/>
</dbReference>
<dbReference type="SMART" id="SM00283">
    <property type="entry name" value="MA"/>
    <property type="match status" value="1"/>
</dbReference>
<keyword evidence="1 2" id="KW-0807">Transducer</keyword>
<dbReference type="PANTHER" id="PTHR32089:SF112">
    <property type="entry name" value="LYSOZYME-LIKE PROTEIN-RELATED"/>
    <property type="match status" value="1"/>
</dbReference>
<evidence type="ECO:0000259" key="5">
    <source>
        <dbReference type="PROSITE" id="PS50111"/>
    </source>
</evidence>
<dbReference type="Gene3D" id="1.20.120.30">
    <property type="entry name" value="Aspartate receptor, ligand-binding domain"/>
    <property type="match status" value="1"/>
</dbReference>
<dbReference type="SMART" id="SM01358">
    <property type="entry name" value="HBM"/>
    <property type="match status" value="1"/>
</dbReference>
<keyword evidence="7" id="KW-1185">Reference proteome</keyword>
<proteinExistence type="predicted"/>
<dbReference type="InterPro" id="IPR004089">
    <property type="entry name" value="MCPsignal_dom"/>
</dbReference>
<dbReference type="OrthoDB" id="3289104at2"/>
<evidence type="ECO:0000256" key="3">
    <source>
        <dbReference type="SAM" id="Coils"/>
    </source>
</evidence>
<comment type="caution">
    <text evidence="6">The sequence shown here is derived from an EMBL/GenBank/DDBJ whole genome shotgun (WGS) entry which is preliminary data.</text>
</comment>
<dbReference type="STRING" id="1434232.MAIT1_00091"/>
<evidence type="ECO:0000313" key="7">
    <source>
        <dbReference type="Proteomes" id="UP000194003"/>
    </source>
</evidence>
<dbReference type="InterPro" id="IPR032255">
    <property type="entry name" value="HBM"/>
</dbReference>
<evidence type="ECO:0000313" key="6">
    <source>
        <dbReference type="EMBL" id="OSM07007.1"/>
    </source>
</evidence>
<reference evidence="6 7" key="1">
    <citation type="journal article" date="2016" name="BMC Genomics">
        <title>Combined genomic and structural analyses of a cultured magnetotactic bacterium reveals its niche adaptation to a dynamic environment.</title>
        <authorList>
            <person name="Araujo A.C."/>
            <person name="Morillo V."/>
            <person name="Cypriano J."/>
            <person name="Teixeira L.C."/>
            <person name="Leao P."/>
            <person name="Lyra S."/>
            <person name="Almeida L.G."/>
            <person name="Bazylinski D.A."/>
            <person name="Vasconcellos A.T."/>
            <person name="Abreu F."/>
            <person name="Lins U."/>
        </authorList>
    </citation>
    <scope>NUCLEOTIDE SEQUENCE [LARGE SCALE GENOMIC DNA]</scope>
    <source>
        <strain evidence="6 7">IT-1</strain>
    </source>
</reference>
<protein>
    <submittedName>
        <fullName evidence="6">Putative methyl-accepting chemotaxis sensory transducer</fullName>
    </submittedName>
</protein>
<accession>A0A1Y2K932</accession>
<dbReference type="PANTHER" id="PTHR32089">
    <property type="entry name" value="METHYL-ACCEPTING CHEMOTAXIS PROTEIN MCPB"/>
    <property type="match status" value="1"/>
</dbReference>
<dbReference type="Pfam" id="PF13682">
    <property type="entry name" value="CZB"/>
    <property type="match status" value="1"/>
</dbReference>
<evidence type="ECO:0000256" key="4">
    <source>
        <dbReference type="SAM" id="Phobius"/>
    </source>
</evidence>
<dbReference type="GO" id="GO:0016020">
    <property type="term" value="C:membrane"/>
    <property type="evidence" value="ECO:0007669"/>
    <property type="project" value="InterPro"/>
</dbReference>
<gene>
    <name evidence="6" type="ORF">MAIT1_00091</name>
</gene>
<sequence>MFTQLPLSKRLAILTLALVLAMAVIGLIYDSAVRQQRDNAAILDAYGQMERLGLSIESCMLQARRSEKDFLLRLEAKYIEKVGQQSDCVRKLSHQLGQLANGLEQADLVKLSGDVRRNIDAYQESFQQVAKEWETKGLNEKSGLQGQFRDAAHALEKLLKDYDSAKIWIDLLSMRRREKDYVVRGLDKYVAKWEKDYASYVHHVDTALLSDPVKAEFRAAGEAYAAAVHAYVERRSSGVIPETDEPIYKNMSGQAHVISELFANHYIPDAWFHYLMMRRHEKDYLARGAEKYIGRLDQEAAAILANAASSKLPPERLEQISALLKTYQQSFHALVAINQNLGKQTETMRDAVHAIEPLISRLSQSVEKSRDEIQASSREEIDALVDVSRLIGVLAAIFGVGLSVLIARGIIGQLGIEIDALIAAFARISNGDLSVALPKARAGSVAHHLVTMRNGIEQSVLQLLLQSQSLSAVVQEQGSANDALHHGAANSAKKARSVVSENKEIDTRIHDLNATLGRSQESLQELNRVSGMLSENTHTIASASEQASHNVSSMASAAEQMNANIEAVGQQLQRVSDATGHAQDVMHEMSGLTAQVSHGVTRADKASAEARDNASATLEVVNGLTAAANEIVKVVGLIKNIADQTNMLALNAAIEAAGAGEAGKGFGVVANEVKELASQTGDATKMIHEKTGHIREQTLKAATAMESIHQMISTLSSINQDITNAMEGQESAVAQIEEAMQRVSDANQEVHRNASELGNAAQDVARASAEAAEGARDIAASTVKLSEGAQAVSQASDTVTANINESRAFADEVAHSSTAVQQTMRAAQRDAETLNGVVDSSVALLNVAQEGSLALADAAARFNVGQPAFDIGRVKQAHLSWMGALYSLSQGGGDNLTLNDMHECAFGKWYDGEGRAALGEEPLFQALEAPHRAVHELAGEVAELVKRGELAEAQARLQGLDAKRRALFAALDAFYLKTMAFEATP</sequence>
<dbReference type="Gene3D" id="6.10.340.10">
    <property type="match status" value="1"/>
</dbReference>
<keyword evidence="4" id="KW-1133">Transmembrane helix</keyword>
<dbReference type="Gene3D" id="1.10.287.950">
    <property type="entry name" value="Methyl-accepting chemotaxis protein"/>
    <property type="match status" value="1"/>
</dbReference>
<keyword evidence="4" id="KW-0812">Transmembrane</keyword>
<dbReference type="AlphaFoldDB" id="A0A1Y2K932"/>
<feature type="transmembrane region" description="Helical" evidence="4">
    <location>
        <begin position="390"/>
        <end position="411"/>
    </location>
</feature>
<dbReference type="GO" id="GO:0007165">
    <property type="term" value="P:signal transduction"/>
    <property type="evidence" value="ECO:0007669"/>
    <property type="project" value="UniProtKB-KW"/>
</dbReference>
<feature type="coiled-coil region" evidence="3">
    <location>
        <begin position="719"/>
        <end position="756"/>
    </location>
</feature>
<dbReference type="Pfam" id="PF00015">
    <property type="entry name" value="MCPsignal"/>
    <property type="match status" value="1"/>
</dbReference>
<name>A0A1Y2K932_9PROT</name>
<keyword evidence="3" id="KW-0175">Coiled coil</keyword>
<evidence type="ECO:0000256" key="2">
    <source>
        <dbReference type="PROSITE-ProRule" id="PRU00284"/>
    </source>
</evidence>
<dbReference type="SUPFAM" id="SSF58104">
    <property type="entry name" value="Methyl-accepting chemotaxis protein (MCP) signaling domain"/>
    <property type="match status" value="1"/>
</dbReference>
<organism evidence="6 7">
    <name type="scientific">Magnetofaba australis IT-1</name>
    <dbReference type="NCBI Taxonomy" id="1434232"/>
    <lineage>
        <taxon>Bacteria</taxon>
        <taxon>Pseudomonadati</taxon>
        <taxon>Pseudomonadota</taxon>
        <taxon>Magnetococcia</taxon>
        <taxon>Magnetococcales</taxon>
        <taxon>Magnetococcaceae</taxon>
        <taxon>Magnetofaba</taxon>
    </lineage>
</organism>
<feature type="domain" description="Methyl-accepting transducer" evidence="5">
    <location>
        <begin position="522"/>
        <end position="765"/>
    </location>
</feature>